<dbReference type="Gene3D" id="3.30.10.20">
    <property type="match status" value="2"/>
</dbReference>
<feature type="compositionally biased region" description="Basic and acidic residues" evidence="4">
    <location>
        <begin position="740"/>
        <end position="753"/>
    </location>
</feature>
<dbReference type="PANTHER" id="PTHR30627:SF1">
    <property type="entry name" value="PEPTIDOGLYCAN D,D-TRANSPEPTIDASE FTSI"/>
    <property type="match status" value="1"/>
</dbReference>
<keyword evidence="5" id="KW-0812">Transmembrane</keyword>
<feature type="transmembrane region" description="Helical" evidence="5">
    <location>
        <begin position="21"/>
        <end position="42"/>
    </location>
</feature>
<dbReference type="Gene3D" id="3.90.1310.10">
    <property type="entry name" value="Penicillin-binding protein 2a (Domain 2)"/>
    <property type="match status" value="1"/>
</dbReference>
<evidence type="ECO:0000313" key="7">
    <source>
        <dbReference type="EMBL" id="WBW49272.1"/>
    </source>
</evidence>
<dbReference type="CDD" id="cd06577">
    <property type="entry name" value="PASTA_pknB"/>
    <property type="match status" value="1"/>
</dbReference>
<protein>
    <submittedName>
        <fullName evidence="7">Penicillin-binding transpeptidase domain-containing protein</fullName>
    </submittedName>
</protein>
<evidence type="ECO:0000256" key="4">
    <source>
        <dbReference type="SAM" id="MobiDB-lite"/>
    </source>
</evidence>
<dbReference type="InterPro" id="IPR036138">
    <property type="entry name" value="PBP_dimer_sf"/>
</dbReference>
<dbReference type="SMART" id="SM00740">
    <property type="entry name" value="PASTA"/>
    <property type="match status" value="2"/>
</dbReference>
<evidence type="ECO:0000256" key="2">
    <source>
        <dbReference type="ARBA" id="ARBA00007171"/>
    </source>
</evidence>
<dbReference type="SUPFAM" id="SSF56519">
    <property type="entry name" value="Penicillin binding protein dimerisation domain"/>
    <property type="match status" value="1"/>
</dbReference>
<feature type="compositionally biased region" description="Polar residues" evidence="4">
    <location>
        <begin position="754"/>
        <end position="769"/>
    </location>
</feature>
<accession>A0ABY7QR70</accession>
<dbReference type="Proteomes" id="UP001210339">
    <property type="component" value="Chromosome"/>
</dbReference>
<comment type="similarity">
    <text evidence="2">Belongs to the transpeptidase family.</text>
</comment>
<dbReference type="InterPro" id="IPR005311">
    <property type="entry name" value="PBP_dimer"/>
</dbReference>
<keyword evidence="3 5" id="KW-0472">Membrane</keyword>
<dbReference type="InterPro" id="IPR001460">
    <property type="entry name" value="PCN-bd_Tpept"/>
</dbReference>
<dbReference type="Pfam" id="PF03717">
    <property type="entry name" value="PBP_dimer"/>
    <property type="match status" value="1"/>
</dbReference>
<reference evidence="7 8" key="1">
    <citation type="submission" date="2023-01" db="EMBL/GenBank/DDBJ databases">
        <authorList>
            <person name="Lee S.H."/>
            <person name="Jung H.S."/>
            <person name="Yun J.U."/>
        </authorList>
    </citation>
    <scope>NUCLEOTIDE SEQUENCE [LARGE SCALE GENOMIC DNA]</scope>
    <source>
        <strain evidence="7 8">CBA3646</strain>
    </source>
</reference>
<gene>
    <name evidence="7" type="ORF">O6R05_04475</name>
</gene>
<dbReference type="Pfam" id="PF03793">
    <property type="entry name" value="PASTA"/>
    <property type="match status" value="2"/>
</dbReference>
<name>A0ABY7QR70_9FIRM</name>
<keyword evidence="8" id="KW-1185">Reference proteome</keyword>
<dbReference type="InterPro" id="IPR005543">
    <property type="entry name" value="PASTA_dom"/>
</dbReference>
<dbReference type="SUPFAM" id="SSF56601">
    <property type="entry name" value="beta-lactamase/transpeptidase-like"/>
    <property type="match status" value="1"/>
</dbReference>
<dbReference type="PANTHER" id="PTHR30627">
    <property type="entry name" value="PEPTIDOGLYCAN D,D-TRANSPEPTIDASE"/>
    <property type="match status" value="1"/>
</dbReference>
<organism evidence="7 8">
    <name type="scientific">Peptoniphilus equinus</name>
    <dbReference type="NCBI Taxonomy" id="3016343"/>
    <lineage>
        <taxon>Bacteria</taxon>
        <taxon>Bacillati</taxon>
        <taxon>Bacillota</taxon>
        <taxon>Tissierellia</taxon>
        <taxon>Tissierellales</taxon>
        <taxon>Peptoniphilaceae</taxon>
        <taxon>Peptoniphilus</taxon>
    </lineage>
</organism>
<evidence type="ECO:0000256" key="1">
    <source>
        <dbReference type="ARBA" id="ARBA00004370"/>
    </source>
</evidence>
<dbReference type="RefSeq" id="WP_271190804.1">
    <property type="nucleotide sequence ID" value="NZ_CP115667.1"/>
</dbReference>
<evidence type="ECO:0000313" key="8">
    <source>
        <dbReference type="Proteomes" id="UP001210339"/>
    </source>
</evidence>
<evidence type="ECO:0000259" key="6">
    <source>
        <dbReference type="PROSITE" id="PS51178"/>
    </source>
</evidence>
<evidence type="ECO:0000256" key="5">
    <source>
        <dbReference type="SAM" id="Phobius"/>
    </source>
</evidence>
<dbReference type="CDD" id="cd06575">
    <property type="entry name" value="PASTA_Pbp2x-like_2"/>
    <property type="match status" value="1"/>
</dbReference>
<sequence>MKKSNRRAHQIKNRLASSNAKIIYIFIAMALFLCVLIIRLFWINIVRGESLTRAALNQLTSTEEVQADRGLILDRNHKEFVVNVTKSNVYYNMNFKRGNTYTENERKERNKSIEEDSKAIAKVLNVNWEDLKAKFKGERVVLLARNVDRDVAKTLQNLKLSHLSVEDVQRRYYPQNSMLSETLGFVTDDGVGQYGLESRYDDALSGISGKTISIRTNTHSQIPLTEEENYAPKEGQNLILTIDGTIQKICESIADATRIDQNAEEVNIIVQNVKTGDILAMVSSQSYDANNPKNPVGEEQERIWDGLSDGEKTDTWYKNWSNYNVSSQFEPGSTFKVFTAAAALEQATTYPMKEYYCPGYYDAFKDAVIKCSSTNRGKKTMEQAMIESCNVTLINMANELGKDSFLNYIKSFGFGERTGIDLPAEAVGTVPKKASDISGVNLATMSYGHGVAVTPIQLINSFTAIVNGGDLLTPKIADSLEDRSGNVIKKFEPQIKRKIISEQTSQQMLDILYKVVEEGTGKKARVEGYKIGGKTGTAYIPSEAGGYEDAYISSFLGVAPVDNPEISVLVVVQKPVGNFYAATVAAPAAGEVFEKTLEHLGVKREVKEATDGEAVSVPNLMNRLVSDAGRELVDLGLKFNTNVEDLSDASVVVKQTPNPETVVSQGSIVDLFVSTKEAPIMPDLTGMSKKEAQQVLKDLDVSYNMKGEGYVVDQSVQPGTKLKEGTVITFEMSEQISSTDTKDSGNETHRPSEKTMNTASETMSNTTSNHAHHHDIGEEPRNASNEE</sequence>
<dbReference type="Pfam" id="PF00905">
    <property type="entry name" value="Transpeptidase"/>
    <property type="match status" value="1"/>
</dbReference>
<comment type="subcellular location">
    <subcellularLocation>
        <location evidence="1">Membrane</location>
    </subcellularLocation>
</comment>
<keyword evidence="5" id="KW-1133">Transmembrane helix</keyword>
<feature type="domain" description="PASTA" evidence="6">
    <location>
        <begin position="612"/>
        <end position="675"/>
    </location>
</feature>
<dbReference type="SUPFAM" id="SSF54184">
    <property type="entry name" value="Penicillin-binding protein 2x (pbp-2x), c-terminal domain"/>
    <property type="match status" value="1"/>
</dbReference>
<feature type="domain" description="PASTA" evidence="6">
    <location>
        <begin position="676"/>
        <end position="734"/>
    </location>
</feature>
<dbReference type="InterPro" id="IPR050515">
    <property type="entry name" value="Beta-lactam/transpept"/>
</dbReference>
<dbReference type="Gene3D" id="3.40.710.10">
    <property type="entry name" value="DD-peptidase/beta-lactamase superfamily"/>
    <property type="match status" value="1"/>
</dbReference>
<dbReference type="PROSITE" id="PS51178">
    <property type="entry name" value="PASTA"/>
    <property type="match status" value="2"/>
</dbReference>
<feature type="region of interest" description="Disordered" evidence="4">
    <location>
        <begin position="734"/>
        <end position="787"/>
    </location>
</feature>
<dbReference type="EMBL" id="CP115667">
    <property type="protein sequence ID" value="WBW49272.1"/>
    <property type="molecule type" value="Genomic_DNA"/>
</dbReference>
<dbReference type="InterPro" id="IPR012338">
    <property type="entry name" value="Beta-lactam/transpept-like"/>
</dbReference>
<proteinExistence type="inferred from homology"/>
<evidence type="ECO:0000256" key="3">
    <source>
        <dbReference type="ARBA" id="ARBA00023136"/>
    </source>
</evidence>